<proteinExistence type="inferred from homology"/>
<dbReference type="CDD" id="cd03221">
    <property type="entry name" value="ABCF_EF-3"/>
    <property type="match status" value="2"/>
</dbReference>
<dbReference type="GO" id="GO:0016887">
    <property type="term" value="F:ATP hydrolysis activity"/>
    <property type="evidence" value="ECO:0007669"/>
    <property type="project" value="InterPro"/>
</dbReference>
<evidence type="ECO:0000256" key="5">
    <source>
        <dbReference type="ARBA" id="ARBA00022737"/>
    </source>
</evidence>
<keyword evidence="10" id="KW-0694">RNA-binding</keyword>
<dbReference type="GO" id="GO:0003677">
    <property type="term" value="F:DNA binding"/>
    <property type="evidence" value="ECO:0007669"/>
    <property type="project" value="InterPro"/>
</dbReference>
<dbReference type="PATRIC" id="fig|1121318.3.peg.1067"/>
<dbReference type="PROSITE" id="PS00211">
    <property type="entry name" value="ABC_TRANSPORTER_1"/>
    <property type="match status" value="1"/>
</dbReference>
<dbReference type="Proteomes" id="UP000037043">
    <property type="component" value="Unassembled WGS sequence"/>
</dbReference>
<comment type="similarity">
    <text evidence="1">Belongs to the ABC transporter superfamily. ABCF family. Translational throttle EttA subfamily.</text>
</comment>
<evidence type="ECO:0000259" key="13">
    <source>
        <dbReference type="PROSITE" id="PS50893"/>
    </source>
</evidence>
<reference evidence="15" key="1">
    <citation type="submission" date="2015-08" db="EMBL/GenBank/DDBJ databases">
        <title>Genome sequence of the strict anaerobe Clostridium homopropionicum LuHBu1 (DSM 5847T).</title>
        <authorList>
            <person name="Poehlein A."/>
            <person name="Beck M."/>
            <person name="Schiel-Bengelsdorf B."/>
            <person name="Bengelsdorf F.R."/>
            <person name="Daniel R."/>
            <person name="Duerre P."/>
        </authorList>
    </citation>
    <scope>NUCLEOTIDE SEQUENCE [LARGE SCALE GENOMIC DNA]</scope>
    <source>
        <strain evidence="15">DSM 5847</strain>
    </source>
</reference>
<evidence type="ECO:0000313" key="14">
    <source>
        <dbReference type="EMBL" id="KOA20471.1"/>
    </source>
</evidence>
<dbReference type="GO" id="GO:0006412">
    <property type="term" value="P:translation"/>
    <property type="evidence" value="ECO:0007669"/>
    <property type="project" value="UniProtKB-KW"/>
</dbReference>
<feature type="coiled-coil region" evidence="12">
    <location>
        <begin position="559"/>
        <end position="617"/>
    </location>
</feature>
<dbReference type="FunFam" id="3.40.50.300:FF:000183">
    <property type="entry name" value="ABC transporter ATP-binding protein yjjK"/>
    <property type="match status" value="1"/>
</dbReference>
<evidence type="ECO:0000256" key="12">
    <source>
        <dbReference type="SAM" id="Coils"/>
    </source>
</evidence>
<dbReference type="AlphaFoldDB" id="A0A0L6ZBX5"/>
<evidence type="ECO:0000256" key="3">
    <source>
        <dbReference type="ARBA" id="ARBA00022555"/>
    </source>
</evidence>
<dbReference type="Gene3D" id="3.40.50.300">
    <property type="entry name" value="P-loop containing nucleotide triphosphate hydrolases"/>
    <property type="match status" value="2"/>
</dbReference>
<sequence length="632" mass="72980">MNLLAIDSLSKSYGEKVLFNSISFNISDKDKIGIIGINGTGKSTLLRILSGEEYYDSGKIIKSSNLKVEYLPQNVDFNSKSTVLEQIFKTNSPIMKLISQYENILDKLNNQPENVKLQNDLMEVSNKMDSLNAWELKSKAKIVLTKLGINNFEAKIASLSGGQKKRVALASVLINPCELLILDEPTNHIDNDTVDWLEDYLNNFNGAVLMITHDRYFLDRVTNRILEISNGNLYSYSGNYSMFLDSKIQREQLIEAKEDKRRNILRRELEWIRRGAKARTTKQKARIERFEELSSQNSEVQNDKIEISLSTSRLGKKIIELNNISKSYEEKKLINNFSYIFTKNDRVGIVGSNGLGKSTLLNLISGNIKEDSGKIDIGETVKISYFSQECKDMNENLRVIEYIKEQAEYIKTFDGTMISASKMLEKFLFSPNLQYSYISKLSGGERRRLYLLKILMNSPNVLLLDEPTNDLDIETLNILEDYIEFFNGTVIIVSHDRFFLDKTCNKIISFKGNGVINYYVGNYSECKEFLKPSEQETDCKNKSKENIVKTNEKRSLKFSYNEKREYEKIEGNIEKLENELEEIEENIKLSSTDYAVLEQLLEKKERVEEELLQMMERWEYLNEIAEKINNSK</sequence>
<dbReference type="GO" id="GO:0005524">
    <property type="term" value="F:ATP binding"/>
    <property type="evidence" value="ECO:0007669"/>
    <property type="project" value="UniProtKB-KW"/>
</dbReference>
<dbReference type="Pfam" id="PF12848">
    <property type="entry name" value="ABC_tran_Xtn"/>
    <property type="match status" value="1"/>
</dbReference>
<dbReference type="Pfam" id="PF00005">
    <property type="entry name" value="ABC_tran"/>
    <property type="match status" value="2"/>
</dbReference>
<keyword evidence="4" id="KW-0699">rRNA-binding</keyword>
<comment type="caution">
    <text evidence="14">The sequence shown here is derived from an EMBL/GenBank/DDBJ whole genome shotgun (WGS) entry which is preliminary data.</text>
</comment>
<feature type="domain" description="ABC transporter" evidence="13">
    <location>
        <begin position="4"/>
        <end position="255"/>
    </location>
</feature>
<evidence type="ECO:0000256" key="2">
    <source>
        <dbReference type="ARBA" id="ARBA00022490"/>
    </source>
</evidence>
<keyword evidence="3" id="KW-0820">tRNA-binding</keyword>
<dbReference type="InterPro" id="IPR032524">
    <property type="entry name" value="ABC_tran_C"/>
</dbReference>
<keyword evidence="9" id="KW-0810">Translation regulation</keyword>
<dbReference type="SMART" id="SM00382">
    <property type="entry name" value="AAA"/>
    <property type="match status" value="2"/>
</dbReference>
<keyword evidence="12" id="KW-0175">Coiled coil</keyword>
<accession>A0A0L6ZBX5</accession>
<dbReference type="Pfam" id="PF16326">
    <property type="entry name" value="ABC_tran_CTD"/>
    <property type="match status" value="1"/>
</dbReference>
<evidence type="ECO:0000256" key="8">
    <source>
        <dbReference type="ARBA" id="ARBA00022840"/>
    </source>
</evidence>
<gene>
    <name evidence="14" type="primary">yjjK</name>
    <name evidence="14" type="ORF">CLHOM_10590</name>
</gene>
<evidence type="ECO:0000256" key="6">
    <source>
        <dbReference type="ARBA" id="ARBA00022741"/>
    </source>
</evidence>
<evidence type="ECO:0000256" key="10">
    <source>
        <dbReference type="ARBA" id="ARBA00022884"/>
    </source>
</evidence>
<dbReference type="InterPro" id="IPR032781">
    <property type="entry name" value="ABC_tran_Xtn"/>
</dbReference>
<feature type="domain" description="ABC transporter" evidence="13">
    <location>
        <begin position="319"/>
        <end position="537"/>
    </location>
</feature>
<dbReference type="InterPro" id="IPR027417">
    <property type="entry name" value="P-loop_NTPase"/>
</dbReference>
<keyword evidence="2" id="KW-0963">Cytoplasm</keyword>
<dbReference type="SUPFAM" id="SSF52540">
    <property type="entry name" value="P-loop containing nucleoside triphosphate hydrolases"/>
    <property type="match status" value="2"/>
</dbReference>
<dbReference type="GO" id="GO:0019843">
    <property type="term" value="F:rRNA binding"/>
    <property type="evidence" value="ECO:0007669"/>
    <property type="project" value="UniProtKB-KW"/>
</dbReference>
<evidence type="ECO:0000256" key="11">
    <source>
        <dbReference type="ARBA" id="ARBA00022917"/>
    </source>
</evidence>
<dbReference type="InterPro" id="IPR003439">
    <property type="entry name" value="ABC_transporter-like_ATP-bd"/>
</dbReference>
<evidence type="ECO:0000256" key="4">
    <source>
        <dbReference type="ARBA" id="ARBA00022730"/>
    </source>
</evidence>
<evidence type="ECO:0000256" key="7">
    <source>
        <dbReference type="ARBA" id="ARBA00022801"/>
    </source>
</evidence>
<keyword evidence="11" id="KW-0648">Protein biosynthesis</keyword>
<dbReference type="Gene3D" id="1.10.287.380">
    <property type="entry name" value="Valyl-tRNA synthetase, C-terminal domain"/>
    <property type="match status" value="1"/>
</dbReference>
<dbReference type="PANTHER" id="PTHR42855:SF1">
    <property type="entry name" value="ABC TRANSPORTER DOMAIN-CONTAINING PROTEIN"/>
    <property type="match status" value="1"/>
</dbReference>
<dbReference type="InterPro" id="IPR037118">
    <property type="entry name" value="Val-tRNA_synth_C_sf"/>
</dbReference>
<dbReference type="InterPro" id="IPR017871">
    <property type="entry name" value="ABC_transporter-like_CS"/>
</dbReference>
<keyword evidence="7" id="KW-0378">Hydrolase</keyword>
<dbReference type="InterPro" id="IPR051309">
    <property type="entry name" value="ABCF_ATPase"/>
</dbReference>
<keyword evidence="8 14" id="KW-0067">ATP-binding</keyword>
<dbReference type="InterPro" id="IPR003593">
    <property type="entry name" value="AAA+_ATPase"/>
</dbReference>
<dbReference type="PROSITE" id="PS50893">
    <property type="entry name" value="ABC_TRANSPORTER_2"/>
    <property type="match status" value="2"/>
</dbReference>
<keyword evidence="5" id="KW-0677">Repeat</keyword>
<dbReference type="STRING" id="36844.SAMN04488501_10863"/>
<evidence type="ECO:0000256" key="9">
    <source>
        <dbReference type="ARBA" id="ARBA00022845"/>
    </source>
</evidence>
<dbReference type="RefSeq" id="WP_052220639.1">
    <property type="nucleotide sequence ID" value="NZ_LHUR01000013.1"/>
</dbReference>
<organism evidence="14 15">
    <name type="scientific">Clostridium homopropionicum DSM 5847</name>
    <dbReference type="NCBI Taxonomy" id="1121318"/>
    <lineage>
        <taxon>Bacteria</taxon>
        <taxon>Bacillati</taxon>
        <taxon>Bacillota</taxon>
        <taxon>Clostridia</taxon>
        <taxon>Eubacteriales</taxon>
        <taxon>Clostridiaceae</taxon>
        <taxon>Clostridium</taxon>
    </lineage>
</organism>
<protein>
    <submittedName>
        <fullName evidence="14">Putative ABC transporter ATP-binding protein YjjK</fullName>
    </submittedName>
</protein>
<keyword evidence="15" id="KW-1185">Reference proteome</keyword>
<evidence type="ECO:0000256" key="1">
    <source>
        <dbReference type="ARBA" id="ARBA00005868"/>
    </source>
</evidence>
<dbReference type="EMBL" id="LHUR01000013">
    <property type="protein sequence ID" value="KOA20471.1"/>
    <property type="molecule type" value="Genomic_DNA"/>
</dbReference>
<dbReference type="PANTHER" id="PTHR42855">
    <property type="entry name" value="ABC TRANSPORTER ATP-BINDING SUBUNIT"/>
    <property type="match status" value="1"/>
</dbReference>
<name>A0A0L6ZBX5_9CLOT</name>
<keyword evidence="6" id="KW-0547">Nucleotide-binding</keyword>
<dbReference type="FunFam" id="3.40.50.300:FF:000011">
    <property type="entry name" value="Putative ABC transporter ATP-binding component"/>
    <property type="match status" value="1"/>
</dbReference>
<evidence type="ECO:0000313" key="15">
    <source>
        <dbReference type="Proteomes" id="UP000037043"/>
    </source>
</evidence>
<dbReference type="GO" id="GO:0000049">
    <property type="term" value="F:tRNA binding"/>
    <property type="evidence" value="ECO:0007669"/>
    <property type="project" value="UniProtKB-KW"/>
</dbReference>
<dbReference type="GO" id="GO:0006417">
    <property type="term" value="P:regulation of translation"/>
    <property type="evidence" value="ECO:0007669"/>
    <property type="project" value="UniProtKB-KW"/>
</dbReference>